<comment type="similarity">
    <text evidence="6">Belongs to the inorganic phosphate transporter (PiT) (TC 2.A.20) family.</text>
</comment>
<keyword evidence="5 6" id="KW-0472">Membrane</keyword>
<evidence type="ECO:0000256" key="4">
    <source>
        <dbReference type="ARBA" id="ARBA00022989"/>
    </source>
</evidence>
<dbReference type="Proteomes" id="UP001597061">
    <property type="component" value="Unassembled WGS sequence"/>
</dbReference>
<feature type="transmembrane region" description="Helical" evidence="6">
    <location>
        <begin position="114"/>
        <end position="132"/>
    </location>
</feature>
<feature type="transmembrane region" description="Helical" evidence="6">
    <location>
        <begin position="319"/>
        <end position="339"/>
    </location>
</feature>
<evidence type="ECO:0000313" key="8">
    <source>
        <dbReference type="EMBL" id="MFD0990284.1"/>
    </source>
</evidence>
<feature type="transmembrane region" description="Helical" evidence="6">
    <location>
        <begin position="45"/>
        <end position="63"/>
    </location>
</feature>
<comment type="caution">
    <text evidence="8">The sequence shown here is derived from an EMBL/GenBank/DDBJ whole genome shotgun (WGS) entry which is preliminary data.</text>
</comment>
<evidence type="ECO:0000256" key="3">
    <source>
        <dbReference type="ARBA" id="ARBA00022692"/>
    </source>
</evidence>
<gene>
    <name evidence="8" type="ORF">ACFQ1R_09265</name>
</gene>
<dbReference type="PANTHER" id="PTHR11101">
    <property type="entry name" value="PHOSPHATE TRANSPORTER"/>
    <property type="match status" value="1"/>
</dbReference>
<feature type="transmembrane region" description="Helical" evidence="6">
    <location>
        <begin position="475"/>
        <end position="500"/>
    </location>
</feature>
<keyword evidence="4 6" id="KW-1133">Transmembrane helix</keyword>
<reference evidence="9" key="1">
    <citation type="journal article" date="2019" name="Int. J. Syst. Evol. Microbiol.">
        <title>The Global Catalogue of Microorganisms (GCM) 10K type strain sequencing project: providing services to taxonomists for standard genome sequencing and annotation.</title>
        <authorList>
            <consortium name="The Broad Institute Genomics Platform"/>
            <consortium name="The Broad Institute Genome Sequencing Center for Infectious Disease"/>
            <person name="Wu L."/>
            <person name="Ma J."/>
        </authorList>
    </citation>
    <scope>NUCLEOTIDE SEQUENCE [LARGE SCALE GENOMIC DNA]</scope>
    <source>
        <strain evidence="9">CCUG 62414</strain>
    </source>
</reference>
<proteinExistence type="inferred from homology"/>
<accession>A0ABW3JK46</accession>
<organism evidence="8 9">
    <name type="scientific">Mariniflexile jejuense</name>
    <dbReference type="NCBI Taxonomy" id="1173582"/>
    <lineage>
        <taxon>Bacteria</taxon>
        <taxon>Pseudomonadati</taxon>
        <taxon>Bacteroidota</taxon>
        <taxon>Flavobacteriia</taxon>
        <taxon>Flavobacteriales</taxon>
        <taxon>Flavobacteriaceae</taxon>
        <taxon>Mariniflexile</taxon>
    </lineage>
</organism>
<evidence type="ECO:0000256" key="5">
    <source>
        <dbReference type="ARBA" id="ARBA00023136"/>
    </source>
</evidence>
<evidence type="ECO:0000256" key="2">
    <source>
        <dbReference type="ARBA" id="ARBA00022448"/>
    </source>
</evidence>
<dbReference type="InterPro" id="IPR038078">
    <property type="entry name" value="PhoU-like_sf"/>
</dbReference>
<evidence type="ECO:0000256" key="7">
    <source>
        <dbReference type="SAM" id="MobiDB-lite"/>
    </source>
</evidence>
<sequence>MDSIYLLMIIALAVLAIADLIVGVSNDAVNFLNSAIGSKAVPFKIIMIVASIGIGLGAIFSSGMMEVARSGIFNPNQFMFNEIMIIFMAVMIADILLLDFFNTIGMPTSTTVSIVFDLLGASVAMALIKIGKNGGNFLDVVNYINTSKATEIIFGILLSVALAFSIGIAVQWVARFLLSFNYEKKSNWVGALFGGLAITAITYFIFIKGIGGTTFAKQSYDIIGGVTIKEFLKSNSFTIILLCLIIWSSISFALISFAKQNIYKIIIIIGTFALALAFSGNDLVNFIGVPITGWQSYTAWAESGIAPENFEMGFLSDNVPTPTILLIISGFIMIVTLWFSKKAKSVTETEINLSREGDGKERFQPNYLSRGFVRLAVGFSQMASYILPKTWQDKIDKQFEKPEINLALTKTDELPAFDMVRAAVNLMVAAILISVATSMKLPLSTTYVTFMVAMGSSLADRAWGAESAVYRVAGVLNVIGGWFFTAIIAFIAAATIAYLLNWNVVVMVPVLLLVAILLLVRNYIAHRKQTTEAKTEDSLTKAESSSIQGVIHESANNIANVVKRGNKIYTNAINGLAKQDLDLLKKNKKQIVKLSSEVDELRDNIFYFIKNLDDSSVGASNFYIHILGYLQDMTQSLEYITKVSYKHVQNNHKKLKFNQIKELKEVDERFDTFFNNTQKAFDSRSFEEIGIILGRKQEILGLVTSKIQKQVERTRTEESSPKNTTLYFSLLLETKDLLNASMNLLEEYYNAHDSSVKPATVIVNHPKSTKPVELKNSKESKDSSDLTKEQSESPEQTDSTDSTETKE</sequence>
<name>A0ABW3JK46_9FLAO</name>
<dbReference type="PANTHER" id="PTHR11101:SF16">
    <property type="entry name" value="PHOSPHATE TRANSPORTER"/>
    <property type="match status" value="1"/>
</dbReference>
<dbReference type="RefSeq" id="WP_379925885.1">
    <property type="nucleotide sequence ID" value="NZ_JBHTJI010000001.1"/>
</dbReference>
<comment type="subcellular location">
    <subcellularLocation>
        <location evidence="1 6">Membrane</location>
        <topology evidence="1 6">Multi-pass membrane protein</topology>
    </subcellularLocation>
</comment>
<feature type="compositionally biased region" description="Basic and acidic residues" evidence="7">
    <location>
        <begin position="770"/>
        <end position="791"/>
    </location>
</feature>
<evidence type="ECO:0000256" key="1">
    <source>
        <dbReference type="ARBA" id="ARBA00004141"/>
    </source>
</evidence>
<feature type="compositionally biased region" description="Polar residues" evidence="7">
    <location>
        <begin position="793"/>
        <end position="807"/>
    </location>
</feature>
<keyword evidence="3 6" id="KW-0812">Transmembrane</keyword>
<feature type="transmembrane region" description="Helical" evidence="6">
    <location>
        <begin position="152"/>
        <end position="174"/>
    </location>
</feature>
<evidence type="ECO:0000313" key="9">
    <source>
        <dbReference type="Proteomes" id="UP001597061"/>
    </source>
</evidence>
<feature type="transmembrane region" description="Helical" evidence="6">
    <location>
        <begin position="6"/>
        <end position="24"/>
    </location>
</feature>
<keyword evidence="6" id="KW-0592">Phosphate transport</keyword>
<protein>
    <recommendedName>
        <fullName evidence="6">Phosphate transporter</fullName>
    </recommendedName>
</protein>
<dbReference type="InterPro" id="IPR001204">
    <property type="entry name" value="Phos_transporter"/>
</dbReference>
<feature type="transmembrane region" description="Helical" evidence="6">
    <location>
        <begin position="186"/>
        <end position="206"/>
    </location>
</feature>
<dbReference type="Pfam" id="PF01384">
    <property type="entry name" value="PHO4"/>
    <property type="match status" value="2"/>
</dbReference>
<feature type="transmembrane region" description="Helical" evidence="6">
    <location>
        <begin position="237"/>
        <end position="255"/>
    </location>
</feature>
<dbReference type="EMBL" id="JBHTJI010000001">
    <property type="protein sequence ID" value="MFD0990284.1"/>
    <property type="molecule type" value="Genomic_DNA"/>
</dbReference>
<dbReference type="Gene3D" id="1.20.58.220">
    <property type="entry name" value="Phosphate transport system protein phou homolog 2, domain 2"/>
    <property type="match status" value="1"/>
</dbReference>
<feature type="transmembrane region" description="Helical" evidence="6">
    <location>
        <begin position="262"/>
        <end position="280"/>
    </location>
</feature>
<feature type="transmembrane region" description="Helical" evidence="6">
    <location>
        <begin position="506"/>
        <end position="524"/>
    </location>
</feature>
<feature type="transmembrane region" description="Helical" evidence="6">
    <location>
        <begin position="83"/>
        <end position="102"/>
    </location>
</feature>
<evidence type="ECO:0000256" key="6">
    <source>
        <dbReference type="RuleBase" id="RU363058"/>
    </source>
</evidence>
<feature type="region of interest" description="Disordered" evidence="7">
    <location>
        <begin position="762"/>
        <end position="807"/>
    </location>
</feature>
<feature type="transmembrane region" description="Helical" evidence="6">
    <location>
        <begin position="419"/>
        <end position="439"/>
    </location>
</feature>
<keyword evidence="9" id="KW-1185">Reference proteome</keyword>
<keyword evidence="2 6" id="KW-0813">Transport</keyword>